<keyword evidence="10" id="KW-1185">Reference proteome</keyword>
<dbReference type="GO" id="GO:0009847">
    <property type="term" value="P:spore germination"/>
    <property type="evidence" value="ECO:0007669"/>
    <property type="project" value="InterPro"/>
</dbReference>
<dbReference type="Gene3D" id="1.20.1740.10">
    <property type="entry name" value="Amino acid/polyamine transporter I"/>
    <property type="match status" value="1"/>
</dbReference>
<organism evidence="9 10">
    <name type="scientific">Aquibacillus halophilus</name>
    <dbReference type="NCBI Taxonomy" id="930132"/>
    <lineage>
        <taxon>Bacteria</taxon>
        <taxon>Bacillati</taxon>
        <taxon>Bacillota</taxon>
        <taxon>Bacilli</taxon>
        <taxon>Bacillales</taxon>
        <taxon>Bacillaceae</taxon>
        <taxon>Aquibacillus</taxon>
    </lineage>
</organism>
<proteinExistence type="inferred from homology"/>
<evidence type="ECO:0000256" key="5">
    <source>
        <dbReference type="ARBA" id="ARBA00022692"/>
    </source>
</evidence>
<feature type="transmembrane region" description="Helical" evidence="8">
    <location>
        <begin position="148"/>
        <end position="169"/>
    </location>
</feature>
<feature type="transmembrane region" description="Helical" evidence="8">
    <location>
        <begin position="46"/>
        <end position="68"/>
    </location>
</feature>
<comment type="subcellular location">
    <subcellularLocation>
        <location evidence="1">Membrane</location>
        <topology evidence="1">Multi-pass membrane protein</topology>
    </subcellularLocation>
</comment>
<feature type="transmembrane region" description="Helical" evidence="8">
    <location>
        <begin position="279"/>
        <end position="298"/>
    </location>
</feature>
<evidence type="ECO:0000256" key="4">
    <source>
        <dbReference type="ARBA" id="ARBA00022544"/>
    </source>
</evidence>
<feature type="transmembrane region" description="Helical" evidence="8">
    <location>
        <begin position="189"/>
        <end position="212"/>
    </location>
</feature>
<keyword evidence="6 8" id="KW-1133">Transmembrane helix</keyword>
<dbReference type="InterPro" id="IPR004761">
    <property type="entry name" value="Spore_GerAB"/>
</dbReference>
<dbReference type="Pfam" id="PF03845">
    <property type="entry name" value="Spore_permease"/>
    <property type="match status" value="1"/>
</dbReference>
<dbReference type="AlphaFoldDB" id="A0A6A8DGX1"/>
<feature type="transmembrane region" description="Helical" evidence="8">
    <location>
        <begin position="224"/>
        <end position="245"/>
    </location>
</feature>
<keyword evidence="4" id="KW-0309">Germination</keyword>
<evidence type="ECO:0000256" key="1">
    <source>
        <dbReference type="ARBA" id="ARBA00004141"/>
    </source>
</evidence>
<keyword evidence="3" id="KW-0813">Transport</keyword>
<evidence type="ECO:0000313" key="10">
    <source>
        <dbReference type="Proteomes" id="UP000799092"/>
    </source>
</evidence>
<evidence type="ECO:0000256" key="6">
    <source>
        <dbReference type="ARBA" id="ARBA00022989"/>
    </source>
</evidence>
<evidence type="ECO:0000256" key="7">
    <source>
        <dbReference type="ARBA" id="ARBA00023136"/>
    </source>
</evidence>
<accession>A0A6A8DGX1</accession>
<feature type="transmembrane region" description="Helical" evidence="8">
    <location>
        <begin position="118"/>
        <end position="141"/>
    </location>
</feature>
<evidence type="ECO:0000313" key="9">
    <source>
        <dbReference type="EMBL" id="MRH44935.1"/>
    </source>
</evidence>
<feature type="transmembrane region" description="Helical" evidence="8">
    <location>
        <begin position="16"/>
        <end position="40"/>
    </location>
</feature>
<feature type="transmembrane region" description="Helical" evidence="8">
    <location>
        <begin position="88"/>
        <end position="112"/>
    </location>
</feature>
<dbReference type="OrthoDB" id="2380240at2"/>
<evidence type="ECO:0000256" key="2">
    <source>
        <dbReference type="ARBA" id="ARBA00007998"/>
    </source>
</evidence>
<dbReference type="RefSeq" id="WP_153738534.1">
    <property type="nucleotide sequence ID" value="NZ_WJNG01000021.1"/>
</dbReference>
<keyword evidence="7 8" id="KW-0472">Membrane</keyword>
<reference evidence="9" key="1">
    <citation type="submission" date="2019-11" db="EMBL/GenBank/DDBJ databases">
        <authorList>
            <person name="Li J."/>
        </authorList>
    </citation>
    <scope>NUCLEOTIDE SEQUENCE</scope>
    <source>
        <strain evidence="9">B6B</strain>
    </source>
</reference>
<dbReference type="EMBL" id="WJNG01000021">
    <property type="protein sequence ID" value="MRH44935.1"/>
    <property type="molecule type" value="Genomic_DNA"/>
</dbReference>
<dbReference type="PANTHER" id="PTHR34975:SF2">
    <property type="entry name" value="SPORE GERMINATION PROTEIN A2"/>
    <property type="match status" value="1"/>
</dbReference>
<protein>
    <submittedName>
        <fullName evidence="9">GerAB/ArcD/ProY family transporter</fullName>
    </submittedName>
</protein>
<comment type="similarity">
    <text evidence="2">Belongs to the amino acid-polyamine-organocation (APC) superfamily. Spore germination protein (SGP) (TC 2.A.3.9) family.</text>
</comment>
<keyword evidence="5 8" id="KW-0812">Transmembrane</keyword>
<dbReference type="Proteomes" id="UP000799092">
    <property type="component" value="Unassembled WGS sequence"/>
</dbReference>
<feature type="transmembrane region" description="Helical" evidence="8">
    <location>
        <begin position="340"/>
        <end position="358"/>
    </location>
</feature>
<dbReference type="GO" id="GO:0016020">
    <property type="term" value="C:membrane"/>
    <property type="evidence" value="ECO:0007669"/>
    <property type="project" value="UniProtKB-SubCell"/>
</dbReference>
<evidence type="ECO:0000256" key="8">
    <source>
        <dbReference type="SAM" id="Phobius"/>
    </source>
</evidence>
<name>A0A6A8DGX1_9BACI</name>
<sequence length="370" mass="42346">MNINVAIKPGLRIRAFYLFFIIANIQTGTGIMGVSSYIYKEAKQDAWLSILIAGVFVHIIIFIMFIILNKYENTDIFGIQTDLFGKWISRILGTVFIIYLFASLLTVLINYIQVVQVFLFPLLSPWLLTILLLLIVSYSVLGGLRVAVGVSFIFFLLSIWLVLFLYKPITLMDLGHFKPLLEASPKELLLGAKATSYSFLGLEILFFIYPFIDNKKRAQLPTQLGIAMTTSLILLVTVTSIGFFGGERLEQTIWPVLILYKSIEYAVVERFDIIVVSQWMMVITPIMILLVWMITYGMKRLYSFSQKKTLYIVLFLLLIGGGTIKEQFTIQLIIDYVAKVGFWIAFIYPLVLFPLVLIKKKIEKKKEGYN</sequence>
<dbReference type="NCBIfam" id="TIGR00912">
    <property type="entry name" value="2A0309"/>
    <property type="match status" value="1"/>
</dbReference>
<comment type="caution">
    <text evidence="9">The sequence shown here is derived from an EMBL/GenBank/DDBJ whole genome shotgun (WGS) entry which is preliminary data.</text>
</comment>
<gene>
    <name evidence="9" type="ORF">GH741_20025</name>
</gene>
<dbReference type="PANTHER" id="PTHR34975">
    <property type="entry name" value="SPORE GERMINATION PROTEIN A2"/>
    <property type="match status" value="1"/>
</dbReference>
<evidence type="ECO:0000256" key="3">
    <source>
        <dbReference type="ARBA" id="ARBA00022448"/>
    </source>
</evidence>
<feature type="transmembrane region" description="Helical" evidence="8">
    <location>
        <begin position="310"/>
        <end position="334"/>
    </location>
</feature>